<sequence>METGELASNIQYNAYGNQKNVSSNIKCLPWGYSNKRLDHESGLIFFGRRYYDSEEGRWITKDPLRDNDGPNLYAYVKNQPRTNFNAYGCFGEYYFEHLDFLTDISQDYPSNSIMKMDCFTKAMNEAGPNNLVFLDYESILFE</sequence>
<organism evidence="3 4">
    <name type="scientific">Candidatus Criblamydia sequanensis CRIB-18</name>
    <dbReference type="NCBI Taxonomy" id="1437425"/>
    <lineage>
        <taxon>Bacteria</taxon>
        <taxon>Pseudomonadati</taxon>
        <taxon>Chlamydiota</taxon>
        <taxon>Chlamydiia</taxon>
        <taxon>Parachlamydiales</taxon>
        <taxon>Candidatus Criblamydiaceae</taxon>
        <taxon>Candidatus Criblamydia</taxon>
    </lineage>
</organism>
<keyword evidence="4" id="KW-1185">Reference proteome</keyword>
<evidence type="ECO:0000256" key="1">
    <source>
        <dbReference type="ARBA" id="ARBA00022737"/>
    </source>
</evidence>
<dbReference type="EMBL" id="CCEJ010000008">
    <property type="protein sequence ID" value="CDR34562.1"/>
    <property type="molecule type" value="Genomic_DNA"/>
</dbReference>
<dbReference type="Proteomes" id="UP000031552">
    <property type="component" value="Unassembled WGS sequence"/>
</dbReference>
<evidence type="ECO:0000259" key="2">
    <source>
        <dbReference type="Pfam" id="PF25023"/>
    </source>
</evidence>
<dbReference type="InterPro" id="IPR056823">
    <property type="entry name" value="TEN-like_YD-shell"/>
</dbReference>
<reference evidence="3" key="1">
    <citation type="submission" date="2013-12" db="EMBL/GenBank/DDBJ databases">
        <authorList>
            <person name="Linke B."/>
        </authorList>
    </citation>
    <scope>NUCLEOTIDE SEQUENCE [LARGE SCALE GENOMIC DNA]</scope>
    <source>
        <strain evidence="3">CRIB-18</strain>
    </source>
</reference>
<dbReference type="NCBIfam" id="TIGR03696">
    <property type="entry name" value="Rhs_assc_core"/>
    <property type="match status" value="1"/>
</dbReference>
<dbReference type="eggNOG" id="COG3209">
    <property type="taxonomic scope" value="Bacteria"/>
</dbReference>
<reference evidence="3" key="2">
    <citation type="submission" date="2014-09" db="EMBL/GenBank/DDBJ databases">
        <title>Criblamydia sequanensis harbors a mega-plasmid encoding arsenite resistance.</title>
        <authorList>
            <person name="Bertelli C."/>
            <person name="Goesmann A."/>
            <person name="Greub G."/>
        </authorList>
    </citation>
    <scope>NUCLEOTIDE SEQUENCE [LARGE SCALE GENOMIC DNA]</scope>
    <source>
        <strain evidence="3">CRIB-18</strain>
    </source>
</reference>
<dbReference type="STRING" id="1437425.CSEC_1751"/>
<proteinExistence type="predicted"/>
<evidence type="ECO:0000313" key="3">
    <source>
        <dbReference type="EMBL" id="CDR34562.1"/>
    </source>
</evidence>
<dbReference type="Pfam" id="PF25023">
    <property type="entry name" value="TEN_YD-shell"/>
    <property type="match status" value="1"/>
</dbReference>
<protein>
    <submittedName>
        <fullName evidence="3">Rhs family protein</fullName>
    </submittedName>
</protein>
<dbReference type="PANTHER" id="PTHR32305">
    <property type="match status" value="1"/>
</dbReference>
<dbReference type="PRINTS" id="PR00394">
    <property type="entry name" value="RHSPROTEIN"/>
</dbReference>
<feature type="domain" description="Teneurin-like YD-shell" evidence="2">
    <location>
        <begin position="2"/>
        <end position="64"/>
    </location>
</feature>
<dbReference type="Gene3D" id="2.180.10.10">
    <property type="entry name" value="RHS repeat-associated core"/>
    <property type="match status" value="1"/>
</dbReference>
<dbReference type="PANTHER" id="PTHR32305:SF15">
    <property type="entry name" value="PROTEIN RHSA-RELATED"/>
    <property type="match status" value="1"/>
</dbReference>
<name>A0A090CZK4_9BACT</name>
<comment type="caution">
    <text evidence="3">The sequence shown here is derived from an EMBL/GenBank/DDBJ whole genome shotgun (WGS) entry which is preliminary data.</text>
</comment>
<gene>
    <name evidence="3" type="ORF">CSEC_1751</name>
</gene>
<keyword evidence="1" id="KW-0677">Repeat</keyword>
<dbReference type="InterPro" id="IPR022385">
    <property type="entry name" value="Rhs_assc_core"/>
</dbReference>
<accession>A0A090CZK4</accession>
<dbReference type="AlphaFoldDB" id="A0A090CZK4"/>
<dbReference type="InterPro" id="IPR050708">
    <property type="entry name" value="T6SS_VgrG/RHS"/>
</dbReference>
<evidence type="ECO:0000313" key="4">
    <source>
        <dbReference type="Proteomes" id="UP000031552"/>
    </source>
</evidence>